<evidence type="ECO:0000256" key="6">
    <source>
        <dbReference type="ARBA" id="ARBA00022989"/>
    </source>
</evidence>
<organism evidence="10 13">
    <name type="scientific">Pseudoduganella albidiflava</name>
    <dbReference type="NCBI Taxonomy" id="321983"/>
    <lineage>
        <taxon>Bacteria</taxon>
        <taxon>Pseudomonadati</taxon>
        <taxon>Pseudomonadota</taxon>
        <taxon>Betaproteobacteria</taxon>
        <taxon>Burkholderiales</taxon>
        <taxon>Oxalobacteraceae</taxon>
        <taxon>Telluria group</taxon>
        <taxon>Pseudoduganella</taxon>
    </lineage>
</organism>
<protein>
    <submittedName>
        <fullName evidence="11">Type II secretion system F family protein</fullName>
    </submittedName>
    <submittedName>
        <fullName evidence="10">Type II secretion system protein GspF</fullName>
    </submittedName>
</protein>
<feature type="transmembrane region" description="Helical" evidence="8">
    <location>
        <begin position="203"/>
        <end position="232"/>
    </location>
</feature>
<evidence type="ECO:0000313" key="12">
    <source>
        <dbReference type="Proteomes" id="UP000292307"/>
    </source>
</evidence>
<sequence length="394" mass="42460">MQFDVRTLSPEMVIGHLVVDGRDEADARRQVEARGLFVSAIHPVRGALRRGQAKALSLVLFSQELLALLRAGLGIVEALEALLEKEASPATRGVLERLLGGLREGQRFSTVLAEQPQLFPPLYVGIVRAAEGTSDLPRSLERYIDYQQRIDIVRAKIVSAAIYPCILLLVGGGVSMFLIGYVVPRFAEVYQGAGRNLPWLSQVMLSWGQFAGAHTGALVAGLVLLVAALVAIARRLMANGGLVRLLGKLPGIGERVKIYELSRLYLTLGMLNEGGITIVQAIETVQGMVSANVKSGLQLAKGAVESGLPLSTAFEANGLTTPISLRMLRVGERTGDLGPMLTQSAAFYDGEITRWIDRFTRTFEPLLMAGIGLIVGAIVVLLYMPIFDLAGEMS</sequence>
<evidence type="ECO:0000313" key="13">
    <source>
        <dbReference type="Proteomes" id="UP000628442"/>
    </source>
</evidence>
<dbReference type="InterPro" id="IPR042094">
    <property type="entry name" value="T2SS_GspF_sf"/>
</dbReference>
<name>A0A411X288_9BURK</name>
<evidence type="ECO:0000256" key="3">
    <source>
        <dbReference type="ARBA" id="ARBA00022475"/>
    </source>
</evidence>
<dbReference type="OrthoDB" id="9805682at2"/>
<reference evidence="10" key="1">
    <citation type="journal article" date="2014" name="Int. J. Syst. Evol. Microbiol.">
        <title>Complete genome sequence of Corynebacterium casei LMG S-19264T (=DSM 44701T), isolated from a smear-ripened cheese.</title>
        <authorList>
            <consortium name="US DOE Joint Genome Institute (JGI-PGF)"/>
            <person name="Walter F."/>
            <person name="Albersmeier A."/>
            <person name="Kalinowski J."/>
            <person name="Ruckert C."/>
        </authorList>
    </citation>
    <scope>NUCLEOTIDE SEQUENCE</scope>
    <source>
        <strain evidence="10">KCTC 12343</strain>
    </source>
</reference>
<feature type="domain" description="Type II secretion system protein GspF" evidence="9">
    <location>
        <begin position="266"/>
        <end position="385"/>
    </location>
</feature>
<dbReference type="Proteomes" id="UP000292307">
    <property type="component" value="Chromosome"/>
</dbReference>
<dbReference type="AlphaFoldDB" id="A0A411X288"/>
<evidence type="ECO:0000256" key="2">
    <source>
        <dbReference type="ARBA" id="ARBA00005745"/>
    </source>
</evidence>
<keyword evidence="6 8" id="KW-1133">Transmembrane helix</keyword>
<evidence type="ECO:0000313" key="10">
    <source>
        <dbReference type="EMBL" id="GGY58093.1"/>
    </source>
</evidence>
<accession>A0A411X288</accession>
<feature type="transmembrane region" description="Helical" evidence="8">
    <location>
        <begin position="157"/>
        <end position="183"/>
    </location>
</feature>
<dbReference type="GO" id="GO:0015628">
    <property type="term" value="P:protein secretion by the type II secretion system"/>
    <property type="evidence" value="ECO:0007669"/>
    <property type="project" value="TreeGrafter"/>
</dbReference>
<feature type="domain" description="Type II secretion system protein GspF" evidence="9">
    <location>
        <begin position="61"/>
        <end position="184"/>
    </location>
</feature>
<gene>
    <name evidence="11" type="ORF">EYF70_20740</name>
    <name evidence="10" type="ORF">GCM10007387_45750</name>
</gene>
<comment type="similarity">
    <text evidence="2">Belongs to the GSP F family.</text>
</comment>
<proteinExistence type="inferred from homology"/>
<evidence type="ECO:0000256" key="8">
    <source>
        <dbReference type="SAM" id="Phobius"/>
    </source>
</evidence>
<evidence type="ECO:0000256" key="4">
    <source>
        <dbReference type="ARBA" id="ARBA00022519"/>
    </source>
</evidence>
<evidence type="ECO:0000256" key="7">
    <source>
        <dbReference type="ARBA" id="ARBA00023136"/>
    </source>
</evidence>
<dbReference type="PRINTS" id="PR00812">
    <property type="entry name" value="BCTERIALGSPF"/>
</dbReference>
<dbReference type="InterPro" id="IPR003004">
    <property type="entry name" value="GspF/PilC"/>
</dbReference>
<dbReference type="Pfam" id="PF00482">
    <property type="entry name" value="T2SSF"/>
    <property type="match status" value="2"/>
</dbReference>
<dbReference type="Proteomes" id="UP000628442">
    <property type="component" value="Unassembled WGS sequence"/>
</dbReference>
<keyword evidence="3" id="KW-1003">Cell membrane</keyword>
<dbReference type="InterPro" id="IPR018076">
    <property type="entry name" value="T2SS_GspF_dom"/>
</dbReference>
<reference evidence="10" key="3">
    <citation type="submission" date="2022-12" db="EMBL/GenBank/DDBJ databases">
        <authorList>
            <person name="Sun Q."/>
            <person name="Kim S."/>
        </authorList>
    </citation>
    <scope>NUCLEOTIDE SEQUENCE</scope>
    <source>
        <strain evidence="10">KCTC 12343</strain>
    </source>
</reference>
<keyword evidence="5 8" id="KW-0812">Transmembrane</keyword>
<dbReference type="PANTHER" id="PTHR30012:SF7">
    <property type="entry name" value="PROTEIN TRANSPORT PROTEIN HOFC HOMOLOG"/>
    <property type="match status" value="1"/>
</dbReference>
<evidence type="ECO:0000313" key="11">
    <source>
        <dbReference type="EMBL" id="QBI02995.1"/>
    </source>
</evidence>
<keyword evidence="4" id="KW-0997">Cell inner membrane</keyword>
<evidence type="ECO:0000256" key="5">
    <source>
        <dbReference type="ARBA" id="ARBA00022692"/>
    </source>
</evidence>
<evidence type="ECO:0000256" key="1">
    <source>
        <dbReference type="ARBA" id="ARBA00004429"/>
    </source>
</evidence>
<comment type="subcellular location">
    <subcellularLocation>
        <location evidence="1">Cell inner membrane</location>
        <topology evidence="1">Multi-pass membrane protein</topology>
    </subcellularLocation>
</comment>
<feature type="transmembrane region" description="Helical" evidence="8">
    <location>
        <begin position="366"/>
        <end position="386"/>
    </location>
</feature>
<keyword evidence="7 8" id="KW-0472">Membrane</keyword>
<dbReference type="PANTHER" id="PTHR30012">
    <property type="entry name" value="GENERAL SECRETION PATHWAY PROTEIN"/>
    <property type="match status" value="1"/>
</dbReference>
<dbReference type="EMBL" id="BMWV01000012">
    <property type="protein sequence ID" value="GGY58093.1"/>
    <property type="molecule type" value="Genomic_DNA"/>
</dbReference>
<keyword evidence="12" id="KW-1185">Reference proteome</keyword>
<dbReference type="EMBL" id="CP036401">
    <property type="protein sequence ID" value="QBI02995.1"/>
    <property type="molecule type" value="Genomic_DNA"/>
</dbReference>
<dbReference type="Gene3D" id="1.20.81.30">
    <property type="entry name" value="Type II secretion system (T2SS), domain F"/>
    <property type="match status" value="2"/>
</dbReference>
<evidence type="ECO:0000259" key="9">
    <source>
        <dbReference type="Pfam" id="PF00482"/>
    </source>
</evidence>
<reference evidence="11 12" key="2">
    <citation type="submission" date="2019-02" db="EMBL/GenBank/DDBJ databases">
        <title>Draft Genome Sequences of Six Type Strains of the Genus Massilia.</title>
        <authorList>
            <person name="Miess H."/>
            <person name="Frediansyhah A."/>
            <person name="Gross H."/>
        </authorList>
    </citation>
    <scope>NUCLEOTIDE SEQUENCE [LARGE SCALE GENOMIC DNA]</scope>
    <source>
        <strain evidence="11 12">DSM 17472</strain>
    </source>
</reference>
<dbReference type="GO" id="GO:0005886">
    <property type="term" value="C:plasma membrane"/>
    <property type="evidence" value="ECO:0007669"/>
    <property type="project" value="UniProtKB-SubCell"/>
</dbReference>
<dbReference type="RefSeq" id="WP_131147103.1">
    <property type="nucleotide sequence ID" value="NZ_BMWV01000012.1"/>
</dbReference>